<evidence type="ECO:0008006" key="4">
    <source>
        <dbReference type="Google" id="ProtNLM"/>
    </source>
</evidence>
<evidence type="ECO:0000313" key="3">
    <source>
        <dbReference type="Proteomes" id="UP001363010"/>
    </source>
</evidence>
<keyword evidence="1" id="KW-0812">Transmembrane</keyword>
<feature type="transmembrane region" description="Helical" evidence="1">
    <location>
        <begin position="188"/>
        <end position="207"/>
    </location>
</feature>
<feature type="transmembrane region" description="Helical" evidence="1">
    <location>
        <begin position="163"/>
        <end position="182"/>
    </location>
</feature>
<feature type="transmembrane region" description="Helical" evidence="1">
    <location>
        <begin position="132"/>
        <end position="151"/>
    </location>
</feature>
<gene>
    <name evidence="2" type="ORF">WKW80_03490</name>
</gene>
<name>A0ABU8VTI6_9BURK</name>
<keyword evidence="3" id="KW-1185">Reference proteome</keyword>
<feature type="transmembrane region" description="Helical" evidence="1">
    <location>
        <begin position="92"/>
        <end position="112"/>
    </location>
</feature>
<reference evidence="2 3" key="1">
    <citation type="submission" date="2024-03" db="EMBL/GenBank/DDBJ databases">
        <title>Novel species of the genus Variovorax.</title>
        <authorList>
            <person name="Liu Q."/>
            <person name="Xin Y.-H."/>
        </authorList>
    </citation>
    <scope>NUCLEOTIDE SEQUENCE [LARGE SCALE GENOMIC DNA]</scope>
    <source>
        <strain evidence="2 3">KACC 18501</strain>
    </source>
</reference>
<feature type="transmembrane region" description="Helical" evidence="1">
    <location>
        <begin position="21"/>
        <end position="43"/>
    </location>
</feature>
<protein>
    <recommendedName>
        <fullName evidence="4">Metal-dependent hydrolase</fullName>
    </recommendedName>
</protein>
<keyword evidence="1" id="KW-1133">Transmembrane helix</keyword>
<sequence length="221" mass="24162">MFIGHFAVALAAKRVTPSTSLGALFAAAQFADLLWPALLLAGLEVAEVSPQGAVIPLRFISYPYSHSLVAAALAAALLGLSWLWWSGSKRAAWVIGALVLSHWVLDLIVHVPDLPLLPVGGPRWGLGLWQRPMLALLLELALFAAGAWLYLDATEAADRVGRWGLWSLLLFLVLIQLANAWGPRPPDIAPVIWSGHATWLLVAWGWWADLHRRARSRINRG</sequence>
<keyword evidence="1" id="KW-0472">Membrane</keyword>
<dbReference type="Proteomes" id="UP001363010">
    <property type="component" value="Unassembled WGS sequence"/>
</dbReference>
<comment type="caution">
    <text evidence="2">The sequence shown here is derived from an EMBL/GenBank/DDBJ whole genome shotgun (WGS) entry which is preliminary data.</text>
</comment>
<proteinExistence type="predicted"/>
<evidence type="ECO:0000313" key="2">
    <source>
        <dbReference type="EMBL" id="MEJ8821101.1"/>
    </source>
</evidence>
<dbReference type="RefSeq" id="WP_340362118.1">
    <property type="nucleotide sequence ID" value="NZ_JBBKZV010000001.1"/>
</dbReference>
<organism evidence="2 3">
    <name type="scientific">Variovorax humicola</name>
    <dbReference type="NCBI Taxonomy" id="1769758"/>
    <lineage>
        <taxon>Bacteria</taxon>
        <taxon>Pseudomonadati</taxon>
        <taxon>Pseudomonadota</taxon>
        <taxon>Betaproteobacteria</taxon>
        <taxon>Burkholderiales</taxon>
        <taxon>Comamonadaceae</taxon>
        <taxon>Variovorax</taxon>
    </lineage>
</organism>
<dbReference type="EMBL" id="JBBKZV010000001">
    <property type="protein sequence ID" value="MEJ8821101.1"/>
    <property type="molecule type" value="Genomic_DNA"/>
</dbReference>
<evidence type="ECO:0000256" key="1">
    <source>
        <dbReference type="SAM" id="Phobius"/>
    </source>
</evidence>
<feature type="transmembrane region" description="Helical" evidence="1">
    <location>
        <begin position="63"/>
        <end position="85"/>
    </location>
</feature>
<accession>A0ABU8VTI6</accession>